<organism evidence="1 2">
    <name type="scientific">Pistacia integerrima</name>
    <dbReference type="NCBI Taxonomy" id="434235"/>
    <lineage>
        <taxon>Eukaryota</taxon>
        <taxon>Viridiplantae</taxon>
        <taxon>Streptophyta</taxon>
        <taxon>Embryophyta</taxon>
        <taxon>Tracheophyta</taxon>
        <taxon>Spermatophyta</taxon>
        <taxon>Magnoliopsida</taxon>
        <taxon>eudicotyledons</taxon>
        <taxon>Gunneridae</taxon>
        <taxon>Pentapetalae</taxon>
        <taxon>rosids</taxon>
        <taxon>malvids</taxon>
        <taxon>Sapindales</taxon>
        <taxon>Anacardiaceae</taxon>
        <taxon>Pistacia</taxon>
    </lineage>
</organism>
<reference evidence="2" key="1">
    <citation type="journal article" date="2023" name="G3 (Bethesda)">
        <title>Genome assembly and association tests identify interacting loci associated with vigor, precocity, and sex in interspecific pistachio rootstocks.</title>
        <authorList>
            <person name="Palmer W."/>
            <person name="Jacygrad E."/>
            <person name="Sagayaradj S."/>
            <person name="Cavanaugh K."/>
            <person name="Han R."/>
            <person name="Bertier L."/>
            <person name="Beede B."/>
            <person name="Kafkas S."/>
            <person name="Golino D."/>
            <person name="Preece J."/>
            <person name="Michelmore R."/>
        </authorList>
    </citation>
    <scope>NUCLEOTIDE SEQUENCE [LARGE SCALE GENOMIC DNA]</scope>
</reference>
<evidence type="ECO:0000313" key="1">
    <source>
        <dbReference type="EMBL" id="KAJ0024481.1"/>
    </source>
</evidence>
<protein>
    <submittedName>
        <fullName evidence="1">Uncharacterized protein</fullName>
    </submittedName>
</protein>
<dbReference type="EMBL" id="CM047745">
    <property type="protein sequence ID" value="KAJ0024481.1"/>
    <property type="molecule type" value="Genomic_DNA"/>
</dbReference>
<evidence type="ECO:0000313" key="2">
    <source>
        <dbReference type="Proteomes" id="UP001163603"/>
    </source>
</evidence>
<comment type="caution">
    <text evidence="1">The sequence shown here is derived from an EMBL/GenBank/DDBJ whole genome shotgun (WGS) entry which is preliminary data.</text>
</comment>
<dbReference type="Proteomes" id="UP001163603">
    <property type="component" value="Chromosome 10"/>
</dbReference>
<proteinExistence type="predicted"/>
<sequence length="90" mass="10187">MSGKELSGKVIIVLFIACFLAGSVVRSWTSSHHAFQKNDHQQEEREFPIIRHRISKQLAEVRSEVDPENPLVVQNSTVAPDNCLCFCFCL</sequence>
<keyword evidence="2" id="KW-1185">Reference proteome</keyword>
<gene>
    <name evidence="1" type="ORF">Pint_06729</name>
</gene>
<name>A0ACC0XUU7_9ROSI</name>
<accession>A0ACC0XUU7</accession>